<proteinExistence type="inferred from homology"/>
<feature type="DNA-binding region" description="Homeobox" evidence="5">
    <location>
        <begin position="134"/>
        <end position="167"/>
    </location>
</feature>
<dbReference type="InterPro" id="IPR008422">
    <property type="entry name" value="KN_HD"/>
</dbReference>
<keyword evidence="3 5" id="KW-0371">Homeobox</keyword>
<protein>
    <submittedName>
        <fullName evidence="8">Expressed protein</fullName>
    </submittedName>
</protein>
<comment type="caution">
    <text evidence="8">The sequence shown here is derived from an EMBL/GenBank/DDBJ whole genome shotgun (WGS) entry which is preliminary data.</text>
</comment>
<name>A0AAV0AYW5_PHAPC</name>
<dbReference type="AlphaFoldDB" id="A0AAV0AYW5"/>
<gene>
    <name evidence="8" type="ORF">PPACK8108_LOCUS9842</name>
</gene>
<dbReference type="Gene3D" id="1.10.10.60">
    <property type="entry name" value="Homeodomain-like"/>
    <property type="match status" value="1"/>
</dbReference>
<feature type="region of interest" description="Disordered" evidence="6">
    <location>
        <begin position="448"/>
        <end position="473"/>
    </location>
</feature>
<feature type="compositionally biased region" description="Low complexity" evidence="6">
    <location>
        <begin position="354"/>
        <end position="367"/>
    </location>
</feature>
<dbReference type="InterPro" id="IPR009057">
    <property type="entry name" value="Homeodomain-like_sf"/>
</dbReference>
<dbReference type="GO" id="GO:0005634">
    <property type="term" value="C:nucleus"/>
    <property type="evidence" value="ECO:0007669"/>
    <property type="project" value="UniProtKB-SubCell"/>
</dbReference>
<evidence type="ECO:0000256" key="2">
    <source>
        <dbReference type="ARBA" id="ARBA00023125"/>
    </source>
</evidence>
<evidence type="ECO:0000256" key="4">
    <source>
        <dbReference type="ARBA" id="ARBA00023242"/>
    </source>
</evidence>
<keyword evidence="9" id="KW-1185">Reference proteome</keyword>
<evidence type="ECO:0000256" key="5">
    <source>
        <dbReference type="PROSITE-ProRule" id="PRU00108"/>
    </source>
</evidence>
<evidence type="ECO:0000259" key="7">
    <source>
        <dbReference type="PROSITE" id="PS50071"/>
    </source>
</evidence>
<dbReference type="SUPFAM" id="SSF46689">
    <property type="entry name" value="Homeodomain-like"/>
    <property type="match status" value="1"/>
</dbReference>
<dbReference type="EMBL" id="CALTRL010002159">
    <property type="protein sequence ID" value="CAH7674905.1"/>
    <property type="molecule type" value="Genomic_DNA"/>
</dbReference>
<reference evidence="8" key="1">
    <citation type="submission" date="2022-06" db="EMBL/GenBank/DDBJ databases">
        <authorList>
            <consortium name="SYNGENTA / RWTH Aachen University"/>
        </authorList>
    </citation>
    <scope>NUCLEOTIDE SEQUENCE</scope>
</reference>
<evidence type="ECO:0000256" key="3">
    <source>
        <dbReference type="ARBA" id="ARBA00023155"/>
    </source>
</evidence>
<keyword evidence="4 5" id="KW-0539">Nucleus</keyword>
<comment type="similarity">
    <text evidence="1">Belongs to the TALE/M-ATYP homeobox family.</text>
</comment>
<feature type="compositionally biased region" description="Low complexity" evidence="6">
    <location>
        <begin position="450"/>
        <end position="464"/>
    </location>
</feature>
<evidence type="ECO:0000256" key="6">
    <source>
        <dbReference type="SAM" id="MobiDB-lite"/>
    </source>
</evidence>
<evidence type="ECO:0000256" key="1">
    <source>
        <dbReference type="ARBA" id="ARBA00005800"/>
    </source>
</evidence>
<sequence>MESICLEFSGLHDRYFATAPDDTSTLGFLSEKLQHARERVKAASRSGLLTPLEATTCASIASNIEKLSSCVIKSSHAIEDLCAEFSKKSHIFSPSLGTPSEPSLAVASCTSRTSSNQGKLKEWCRSHFSYLFPTDSEVAKLSTISKMSENQVSSWFRNARTRSGWSKLYADKIHVNRDPIRLEIVFQDYHSYILLHCQSDIREHISRDEHFRLVDKVWHWFQIDKKCKKPEDSGAVRPWVKTVLFEALQSSKESCNSDIKLKEAPSFSGFGELPQISDQPFFPKLNPSSDIEETASESYSSTNYRCSTISYSSCESVSGSSSDQPMSSTSHHVTTPSSSILDFTPSFNSYSSQPSSPSIVSSDLSTPESQDYPSPPDLNCLHQLSPPSLFSSQTSNPVEIINGLDALFQLDYSSGSPHQLPPSSHGKFLEAPTLTSDFFLDSLRDFAMPSSSSTNSQETSEFESGQFDDASED</sequence>
<evidence type="ECO:0000313" key="8">
    <source>
        <dbReference type="EMBL" id="CAH7674905.1"/>
    </source>
</evidence>
<dbReference type="GO" id="GO:0003677">
    <property type="term" value="F:DNA binding"/>
    <property type="evidence" value="ECO:0007669"/>
    <property type="project" value="UniProtKB-UniRule"/>
</dbReference>
<feature type="region of interest" description="Disordered" evidence="6">
    <location>
        <begin position="354"/>
        <end position="386"/>
    </location>
</feature>
<dbReference type="CDD" id="cd00086">
    <property type="entry name" value="homeodomain"/>
    <property type="match status" value="1"/>
</dbReference>
<organism evidence="8 9">
    <name type="scientific">Phakopsora pachyrhizi</name>
    <name type="common">Asian soybean rust disease fungus</name>
    <dbReference type="NCBI Taxonomy" id="170000"/>
    <lineage>
        <taxon>Eukaryota</taxon>
        <taxon>Fungi</taxon>
        <taxon>Dikarya</taxon>
        <taxon>Basidiomycota</taxon>
        <taxon>Pucciniomycotina</taxon>
        <taxon>Pucciniomycetes</taxon>
        <taxon>Pucciniales</taxon>
        <taxon>Phakopsoraceae</taxon>
        <taxon>Phakopsora</taxon>
    </lineage>
</organism>
<feature type="domain" description="Homeobox" evidence="7">
    <location>
        <begin position="132"/>
        <end position="166"/>
    </location>
</feature>
<comment type="subcellular location">
    <subcellularLocation>
        <location evidence="5">Nucleus</location>
    </subcellularLocation>
</comment>
<dbReference type="PROSITE" id="PS50071">
    <property type="entry name" value="HOMEOBOX_2"/>
    <property type="match status" value="1"/>
</dbReference>
<dbReference type="Pfam" id="PF05920">
    <property type="entry name" value="Homeobox_KN"/>
    <property type="match status" value="1"/>
</dbReference>
<accession>A0AAV0AYW5</accession>
<keyword evidence="2 5" id="KW-0238">DNA-binding</keyword>
<dbReference type="GO" id="GO:0006355">
    <property type="term" value="P:regulation of DNA-templated transcription"/>
    <property type="evidence" value="ECO:0007669"/>
    <property type="project" value="InterPro"/>
</dbReference>
<dbReference type="InterPro" id="IPR001356">
    <property type="entry name" value="HD"/>
</dbReference>
<dbReference type="Proteomes" id="UP001153365">
    <property type="component" value="Unassembled WGS sequence"/>
</dbReference>
<evidence type="ECO:0000313" key="9">
    <source>
        <dbReference type="Proteomes" id="UP001153365"/>
    </source>
</evidence>